<evidence type="ECO:0000313" key="3">
    <source>
        <dbReference type="Proteomes" id="UP000552709"/>
    </source>
</evidence>
<dbReference type="Proteomes" id="UP000552709">
    <property type="component" value="Unassembled WGS sequence"/>
</dbReference>
<feature type="signal peptide" evidence="1">
    <location>
        <begin position="1"/>
        <end position="23"/>
    </location>
</feature>
<accession>A0A7W8NG21</accession>
<organism evidence="2 3">
    <name type="scientific">Deinococcus humi</name>
    <dbReference type="NCBI Taxonomy" id="662880"/>
    <lineage>
        <taxon>Bacteria</taxon>
        <taxon>Thermotogati</taxon>
        <taxon>Deinococcota</taxon>
        <taxon>Deinococci</taxon>
        <taxon>Deinococcales</taxon>
        <taxon>Deinococcaceae</taxon>
        <taxon>Deinococcus</taxon>
    </lineage>
</organism>
<comment type="caution">
    <text evidence="2">The sequence shown here is derived from an EMBL/GenBank/DDBJ whole genome shotgun (WGS) entry which is preliminary data.</text>
</comment>
<name>A0A7W8NG21_9DEIO</name>
<keyword evidence="3" id="KW-1185">Reference proteome</keyword>
<dbReference type="EMBL" id="JACHFL010000027">
    <property type="protein sequence ID" value="MBB5366074.1"/>
    <property type="molecule type" value="Genomic_DNA"/>
</dbReference>
<sequence>MNQYARTTLLVLAFGFASMPARAQDTITTETTVTT</sequence>
<gene>
    <name evidence="2" type="ORF">HNQ08_005200</name>
</gene>
<keyword evidence="1" id="KW-0732">Signal</keyword>
<reference evidence="2 3" key="1">
    <citation type="submission" date="2020-08" db="EMBL/GenBank/DDBJ databases">
        <title>Genomic Encyclopedia of Type Strains, Phase IV (KMG-IV): sequencing the most valuable type-strain genomes for metagenomic binning, comparative biology and taxonomic classification.</title>
        <authorList>
            <person name="Goeker M."/>
        </authorList>
    </citation>
    <scope>NUCLEOTIDE SEQUENCE [LARGE SCALE GENOMIC DNA]</scope>
    <source>
        <strain evidence="2 3">DSM 27939</strain>
    </source>
</reference>
<dbReference type="AlphaFoldDB" id="A0A7W8NG21"/>
<feature type="chain" id="PRO_5030643686" evidence="1">
    <location>
        <begin position="24"/>
        <end position="35"/>
    </location>
</feature>
<proteinExistence type="predicted"/>
<evidence type="ECO:0000313" key="2">
    <source>
        <dbReference type="EMBL" id="MBB5366074.1"/>
    </source>
</evidence>
<protein>
    <submittedName>
        <fullName evidence="2">Uncharacterized protein</fullName>
    </submittedName>
</protein>
<evidence type="ECO:0000256" key="1">
    <source>
        <dbReference type="SAM" id="SignalP"/>
    </source>
</evidence>